<dbReference type="InterPro" id="IPR036034">
    <property type="entry name" value="PDZ_sf"/>
</dbReference>
<protein>
    <submittedName>
        <fullName evidence="4">PDZ domain-containing protein</fullName>
    </submittedName>
</protein>
<dbReference type="InterPro" id="IPR020568">
    <property type="entry name" value="Ribosomal_Su5_D2-typ_SF"/>
</dbReference>
<dbReference type="GO" id="GO:0030163">
    <property type="term" value="P:protein catabolic process"/>
    <property type="evidence" value="ECO:0007669"/>
    <property type="project" value="InterPro"/>
</dbReference>
<dbReference type="GO" id="GO:0004252">
    <property type="term" value="F:serine-type endopeptidase activity"/>
    <property type="evidence" value="ECO:0007669"/>
    <property type="project" value="InterPro"/>
</dbReference>
<comment type="caution">
    <text evidence="4">The sequence shown here is derived from an EMBL/GenBank/DDBJ whole genome shotgun (WGS) entry which is preliminary data.</text>
</comment>
<sequence length="380" mass="39784">MTANAPRARPVPADPQRGRSPRRAPRLSTASGFVTYLLLGLALLLPVPYMLQIPGPVFNTLGDYQGKPMLSVTGAETYPTNGRLDMLTVAVSGGPGRDIFASQALGALVGKKETVVPTEAYYPLDTTREEVAESNAHEMTSSQDVAVAAAMEELGRDYQVSLLVDEVVPGSPAEGRLRPDDRIMSVNGVRLDDDPAAAQTMSETVRSSETVDLTVHRDGRQTQVELTPETVDGQRAIGILMRQDFEFPVDVDFNVEGIGGPSAGTMFALAIVDELTPGAMTGGRHVAGTGEIDPAGTVGPIGGARQKVAAATAEGATLFLSPADNCAEVIAAADQSKITVARIDTLDDARNAVEQYAAGSTSEIPKCPAGGANPNEKGKQ</sequence>
<keyword evidence="2" id="KW-0472">Membrane</keyword>
<dbReference type="GO" id="GO:0004176">
    <property type="term" value="F:ATP-dependent peptidase activity"/>
    <property type="evidence" value="ECO:0007669"/>
    <property type="project" value="InterPro"/>
</dbReference>
<feature type="region of interest" description="Disordered" evidence="1">
    <location>
        <begin position="357"/>
        <end position="380"/>
    </location>
</feature>
<keyword evidence="2" id="KW-1133">Transmembrane helix</keyword>
<dbReference type="SMART" id="SM00228">
    <property type="entry name" value="PDZ"/>
    <property type="match status" value="1"/>
</dbReference>
<reference evidence="4 5" key="1">
    <citation type="submission" date="2018-06" db="EMBL/GenBank/DDBJ databases">
        <title>Freshwater and sediment microbial communities from various areas in North America, analyzing microbe dynamics in response to fracking.</title>
        <authorList>
            <person name="Lamendella R."/>
        </authorList>
    </citation>
    <scope>NUCLEOTIDE SEQUENCE [LARGE SCALE GENOMIC DNA]</scope>
    <source>
        <strain evidence="4 5">3b_TX</strain>
    </source>
</reference>
<dbReference type="Gene3D" id="2.30.42.10">
    <property type="match status" value="1"/>
</dbReference>
<dbReference type="Pfam" id="PF05362">
    <property type="entry name" value="Lon_C"/>
    <property type="match status" value="1"/>
</dbReference>
<gene>
    <name evidence="4" type="ORF">DFO65_103260</name>
</gene>
<accession>A0A366IL63</accession>
<evidence type="ECO:0000259" key="3">
    <source>
        <dbReference type="PROSITE" id="PS50106"/>
    </source>
</evidence>
<dbReference type="InterPro" id="IPR001478">
    <property type="entry name" value="PDZ"/>
</dbReference>
<name>A0A366IL63_9MICO</name>
<evidence type="ECO:0000256" key="2">
    <source>
        <dbReference type="SAM" id="Phobius"/>
    </source>
</evidence>
<dbReference type="InterPro" id="IPR027065">
    <property type="entry name" value="Lon_Prtase"/>
</dbReference>
<dbReference type="Proteomes" id="UP000253509">
    <property type="component" value="Unassembled WGS sequence"/>
</dbReference>
<dbReference type="SUPFAM" id="SSF54211">
    <property type="entry name" value="Ribosomal protein S5 domain 2-like"/>
    <property type="match status" value="1"/>
</dbReference>
<dbReference type="EMBL" id="QNSB01000003">
    <property type="protein sequence ID" value="RBP72968.1"/>
    <property type="molecule type" value="Genomic_DNA"/>
</dbReference>
<evidence type="ECO:0000256" key="1">
    <source>
        <dbReference type="SAM" id="MobiDB-lite"/>
    </source>
</evidence>
<proteinExistence type="predicted"/>
<dbReference type="PANTHER" id="PTHR10046">
    <property type="entry name" value="ATP DEPENDENT LON PROTEASE FAMILY MEMBER"/>
    <property type="match status" value="1"/>
</dbReference>
<dbReference type="GO" id="GO:0005524">
    <property type="term" value="F:ATP binding"/>
    <property type="evidence" value="ECO:0007669"/>
    <property type="project" value="InterPro"/>
</dbReference>
<evidence type="ECO:0000313" key="4">
    <source>
        <dbReference type="EMBL" id="RBP72968.1"/>
    </source>
</evidence>
<dbReference type="SUPFAM" id="SSF50156">
    <property type="entry name" value="PDZ domain-like"/>
    <property type="match status" value="1"/>
</dbReference>
<feature type="transmembrane region" description="Helical" evidence="2">
    <location>
        <begin position="27"/>
        <end position="51"/>
    </location>
</feature>
<dbReference type="RefSeq" id="WP_113903443.1">
    <property type="nucleotide sequence ID" value="NZ_QNSB01000003.1"/>
</dbReference>
<keyword evidence="5" id="KW-1185">Reference proteome</keyword>
<feature type="region of interest" description="Disordered" evidence="1">
    <location>
        <begin position="1"/>
        <end position="26"/>
    </location>
</feature>
<dbReference type="Gene3D" id="3.30.230.10">
    <property type="match status" value="1"/>
</dbReference>
<dbReference type="PROSITE" id="PS50106">
    <property type="entry name" value="PDZ"/>
    <property type="match status" value="1"/>
</dbReference>
<dbReference type="Pfam" id="PF13180">
    <property type="entry name" value="PDZ_2"/>
    <property type="match status" value="1"/>
</dbReference>
<keyword evidence="2" id="KW-0812">Transmembrane</keyword>
<feature type="domain" description="PDZ" evidence="3">
    <location>
        <begin position="144"/>
        <end position="219"/>
    </location>
</feature>
<dbReference type="AlphaFoldDB" id="A0A366IL63"/>
<evidence type="ECO:0000313" key="5">
    <source>
        <dbReference type="Proteomes" id="UP000253509"/>
    </source>
</evidence>
<dbReference type="InterPro" id="IPR014721">
    <property type="entry name" value="Ribsml_uS5_D2-typ_fold_subgr"/>
</dbReference>
<organism evidence="4 5">
    <name type="scientific">Brevibacterium celere</name>
    <dbReference type="NCBI Taxonomy" id="225845"/>
    <lineage>
        <taxon>Bacteria</taxon>
        <taxon>Bacillati</taxon>
        <taxon>Actinomycetota</taxon>
        <taxon>Actinomycetes</taxon>
        <taxon>Micrococcales</taxon>
        <taxon>Brevibacteriaceae</taxon>
        <taxon>Brevibacterium</taxon>
    </lineage>
</organism>
<dbReference type="InterPro" id="IPR008269">
    <property type="entry name" value="Lon_proteolytic"/>
</dbReference>
<dbReference type="GO" id="GO:0006508">
    <property type="term" value="P:proteolysis"/>
    <property type="evidence" value="ECO:0007669"/>
    <property type="project" value="InterPro"/>
</dbReference>